<evidence type="ECO:0000256" key="7">
    <source>
        <dbReference type="ARBA" id="ARBA00024867"/>
    </source>
</evidence>
<evidence type="ECO:0000256" key="1">
    <source>
        <dbReference type="ARBA" id="ARBA00018672"/>
    </source>
</evidence>
<dbReference type="PROSITE" id="PS51755">
    <property type="entry name" value="OMPR_PHOB"/>
    <property type="match status" value="1"/>
</dbReference>
<evidence type="ECO:0000259" key="10">
    <source>
        <dbReference type="PROSITE" id="PS50110"/>
    </source>
</evidence>
<evidence type="ECO:0000313" key="12">
    <source>
        <dbReference type="EMBL" id="MBE5037936.1"/>
    </source>
</evidence>
<organism evidence="12 13">
    <name type="scientific">Gemmiger gallinarum</name>
    <dbReference type="NCBI Taxonomy" id="2779354"/>
    <lineage>
        <taxon>Bacteria</taxon>
        <taxon>Bacillati</taxon>
        <taxon>Bacillota</taxon>
        <taxon>Clostridia</taxon>
        <taxon>Eubacteriales</taxon>
        <taxon>Gemmiger</taxon>
    </lineage>
</organism>
<dbReference type="Proteomes" id="UP000768567">
    <property type="component" value="Unassembled WGS sequence"/>
</dbReference>
<evidence type="ECO:0000256" key="4">
    <source>
        <dbReference type="ARBA" id="ARBA00023015"/>
    </source>
</evidence>
<dbReference type="InterPro" id="IPR001867">
    <property type="entry name" value="OmpR/PhoB-type_DNA-bd"/>
</dbReference>
<dbReference type="SMART" id="SM00862">
    <property type="entry name" value="Trans_reg_C"/>
    <property type="match status" value="1"/>
</dbReference>
<dbReference type="SUPFAM" id="SSF52172">
    <property type="entry name" value="CheY-like"/>
    <property type="match status" value="1"/>
</dbReference>
<dbReference type="PANTHER" id="PTHR48111">
    <property type="entry name" value="REGULATOR OF RPOS"/>
    <property type="match status" value="1"/>
</dbReference>
<dbReference type="Gene3D" id="3.40.50.2300">
    <property type="match status" value="1"/>
</dbReference>
<evidence type="ECO:0000256" key="8">
    <source>
        <dbReference type="PROSITE-ProRule" id="PRU00169"/>
    </source>
</evidence>
<evidence type="ECO:0000313" key="13">
    <source>
        <dbReference type="Proteomes" id="UP000768567"/>
    </source>
</evidence>
<keyword evidence="3" id="KW-0902">Two-component regulatory system</keyword>
<dbReference type="PANTHER" id="PTHR48111:SF22">
    <property type="entry name" value="REGULATOR OF RPOS"/>
    <property type="match status" value="1"/>
</dbReference>
<comment type="function">
    <text evidence="7">May play the central regulatory role in sporulation. It may be an element of the effector pathway responsible for the activation of sporulation genes in response to nutritional stress. Spo0A may act in concert with spo0H (a sigma factor) to control the expression of some genes that are critical to the sporulation process.</text>
</comment>
<evidence type="ECO:0000256" key="6">
    <source>
        <dbReference type="ARBA" id="ARBA00023163"/>
    </source>
</evidence>
<name>A0ABR9R468_9FIRM</name>
<dbReference type="RefSeq" id="WP_193501645.1">
    <property type="nucleotide sequence ID" value="NZ_JADCKC010000002.1"/>
</dbReference>
<evidence type="ECO:0000256" key="2">
    <source>
        <dbReference type="ARBA" id="ARBA00022553"/>
    </source>
</evidence>
<dbReference type="InterPro" id="IPR036388">
    <property type="entry name" value="WH-like_DNA-bd_sf"/>
</dbReference>
<evidence type="ECO:0000256" key="5">
    <source>
        <dbReference type="ARBA" id="ARBA00023125"/>
    </source>
</evidence>
<feature type="modified residue" description="4-aspartylphosphate" evidence="8">
    <location>
        <position position="52"/>
    </location>
</feature>
<dbReference type="PROSITE" id="PS50110">
    <property type="entry name" value="RESPONSE_REGULATORY"/>
    <property type="match status" value="1"/>
</dbReference>
<feature type="DNA-binding region" description="OmpR/PhoB-type" evidence="9">
    <location>
        <begin position="121"/>
        <end position="216"/>
    </location>
</feature>
<comment type="caution">
    <text evidence="12">The sequence shown here is derived from an EMBL/GenBank/DDBJ whole genome shotgun (WGS) entry which is preliminary data.</text>
</comment>
<keyword evidence="13" id="KW-1185">Reference proteome</keyword>
<keyword evidence="4" id="KW-0805">Transcription regulation</keyword>
<feature type="domain" description="Response regulatory" evidence="10">
    <location>
        <begin position="3"/>
        <end position="114"/>
    </location>
</feature>
<evidence type="ECO:0000256" key="9">
    <source>
        <dbReference type="PROSITE-ProRule" id="PRU01091"/>
    </source>
</evidence>
<dbReference type="CDD" id="cd00383">
    <property type="entry name" value="trans_reg_C"/>
    <property type="match status" value="1"/>
</dbReference>
<dbReference type="InterPro" id="IPR011006">
    <property type="entry name" value="CheY-like_superfamily"/>
</dbReference>
<keyword evidence="5 9" id="KW-0238">DNA-binding</keyword>
<gene>
    <name evidence="12" type="ORF">INF35_09085</name>
</gene>
<keyword evidence="2 8" id="KW-0597">Phosphoprotein</keyword>
<dbReference type="InterPro" id="IPR039420">
    <property type="entry name" value="WalR-like"/>
</dbReference>
<sequence>MASILIAEDAPAINNLMAANLRLVGHSCDQAFTGDQALEMAAQKTYDLVLLDVMLPGTDGFAVKSRLQPDQPVIFVTAKTSLDDKLHGLGLGAEDYIVKPFEVLELLARVDTVLRRTSRNATCFEFRDLKVDLSARQVLRAGIPVTLTPQEFALLEALVVNRNLALSREKLLALAWGYDYEGETRTVDVHIQRLRKKLGLEKEIQTVFKVGYRLNTRG</sequence>
<protein>
    <recommendedName>
        <fullName evidence="1">Stage 0 sporulation protein A homolog</fullName>
    </recommendedName>
</protein>
<dbReference type="InterPro" id="IPR001789">
    <property type="entry name" value="Sig_transdc_resp-reg_receiver"/>
</dbReference>
<dbReference type="SMART" id="SM00448">
    <property type="entry name" value="REC"/>
    <property type="match status" value="1"/>
</dbReference>
<dbReference type="Gene3D" id="6.10.250.690">
    <property type="match status" value="1"/>
</dbReference>
<dbReference type="Pfam" id="PF00486">
    <property type="entry name" value="Trans_reg_C"/>
    <property type="match status" value="1"/>
</dbReference>
<keyword evidence="6" id="KW-0804">Transcription</keyword>
<dbReference type="EMBL" id="JADCKC010000002">
    <property type="protein sequence ID" value="MBE5037936.1"/>
    <property type="molecule type" value="Genomic_DNA"/>
</dbReference>
<dbReference type="Gene3D" id="1.10.10.10">
    <property type="entry name" value="Winged helix-like DNA-binding domain superfamily/Winged helix DNA-binding domain"/>
    <property type="match status" value="1"/>
</dbReference>
<dbReference type="Pfam" id="PF00072">
    <property type="entry name" value="Response_reg"/>
    <property type="match status" value="1"/>
</dbReference>
<proteinExistence type="predicted"/>
<reference evidence="12 13" key="1">
    <citation type="submission" date="2020-10" db="EMBL/GenBank/DDBJ databases">
        <title>ChiBAC.</title>
        <authorList>
            <person name="Zenner C."/>
            <person name="Hitch T.C.A."/>
            <person name="Clavel T."/>
        </authorList>
    </citation>
    <scope>NUCLEOTIDE SEQUENCE [LARGE SCALE GENOMIC DNA]</scope>
    <source>
        <strain evidence="12 13">DSM 109015</strain>
    </source>
</reference>
<accession>A0ABR9R468</accession>
<evidence type="ECO:0000256" key="3">
    <source>
        <dbReference type="ARBA" id="ARBA00023012"/>
    </source>
</evidence>
<evidence type="ECO:0000259" key="11">
    <source>
        <dbReference type="PROSITE" id="PS51755"/>
    </source>
</evidence>
<feature type="domain" description="OmpR/PhoB-type" evidence="11">
    <location>
        <begin position="121"/>
        <end position="216"/>
    </location>
</feature>